<dbReference type="AlphaFoldDB" id="A0A084W4C5"/>
<accession>A0A084W4C5</accession>
<dbReference type="VEuPathDB" id="VectorBase:ASIC012897"/>
<sequence>MAIRPYGVFLGACVLLLLAGLRSTTANFVGGDQNQVVQFGTYDVMLQECFFQKIYATMPSPQTVAFNNPAAKAIAFISVETDQGLDLGGITASITSGTIGTSTSMTLQVATSPVSTQFLNSGIVRMFCKK</sequence>
<organism evidence="2">
    <name type="scientific">Anopheles sinensis</name>
    <name type="common">Mosquito</name>
    <dbReference type="NCBI Taxonomy" id="74873"/>
    <lineage>
        <taxon>Eukaryota</taxon>
        <taxon>Metazoa</taxon>
        <taxon>Ecdysozoa</taxon>
        <taxon>Arthropoda</taxon>
        <taxon>Hexapoda</taxon>
        <taxon>Insecta</taxon>
        <taxon>Pterygota</taxon>
        <taxon>Neoptera</taxon>
        <taxon>Endopterygota</taxon>
        <taxon>Diptera</taxon>
        <taxon>Nematocera</taxon>
        <taxon>Culicoidea</taxon>
        <taxon>Culicidae</taxon>
        <taxon>Anophelinae</taxon>
        <taxon>Anopheles</taxon>
    </lineage>
</organism>
<name>A0A084W4C5_ANOSI</name>
<evidence type="ECO:0000313" key="3">
    <source>
        <dbReference type="EnsemblMetazoa" id="ASIC012897-PA"/>
    </source>
</evidence>
<proteinExistence type="predicted"/>
<feature type="chain" id="PRO_5001784277" evidence="1">
    <location>
        <begin position="27"/>
        <end position="130"/>
    </location>
</feature>
<feature type="signal peptide" evidence="1">
    <location>
        <begin position="1"/>
        <end position="26"/>
    </location>
</feature>
<dbReference type="Proteomes" id="UP000030765">
    <property type="component" value="Unassembled WGS sequence"/>
</dbReference>
<reference evidence="3" key="2">
    <citation type="submission" date="2020-05" db="UniProtKB">
        <authorList>
            <consortium name="EnsemblMetazoa"/>
        </authorList>
    </citation>
    <scope>IDENTIFICATION</scope>
</reference>
<dbReference type="VEuPathDB" id="VectorBase:ASIS019467"/>
<evidence type="ECO:0000256" key="1">
    <source>
        <dbReference type="SAM" id="SignalP"/>
    </source>
</evidence>
<gene>
    <name evidence="2" type="ORF">ZHAS_00012897</name>
</gene>
<keyword evidence="1" id="KW-0732">Signal</keyword>
<dbReference type="EMBL" id="ATLV01020306">
    <property type="status" value="NOT_ANNOTATED_CDS"/>
    <property type="molecule type" value="Genomic_DNA"/>
</dbReference>
<dbReference type="OrthoDB" id="7728055at2759"/>
<evidence type="ECO:0000313" key="2">
    <source>
        <dbReference type="EMBL" id="KFB45069.1"/>
    </source>
</evidence>
<protein>
    <submittedName>
        <fullName evidence="2">AGAP005698-PA-like protein</fullName>
    </submittedName>
</protein>
<dbReference type="OMA" id="MANWYIL"/>
<dbReference type="EMBL" id="KE525297">
    <property type="protein sequence ID" value="KFB45069.1"/>
    <property type="molecule type" value="Genomic_DNA"/>
</dbReference>
<reference evidence="2 4" key="1">
    <citation type="journal article" date="2014" name="BMC Genomics">
        <title>Genome sequence of Anopheles sinensis provides insight into genetics basis of mosquito competence for malaria parasites.</title>
        <authorList>
            <person name="Zhou D."/>
            <person name="Zhang D."/>
            <person name="Ding G."/>
            <person name="Shi L."/>
            <person name="Hou Q."/>
            <person name="Ye Y."/>
            <person name="Xu Y."/>
            <person name="Zhou H."/>
            <person name="Xiong C."/>
            <person name="Li S."/>
            <person name="Yu J."/>
            <person name="Hong S."/>
            <person name="Yu X."/>
            <person name="Zou P."/>
            <person name="Chen C."/>
            <person name="Chang X."/>
            <person name="Wang W."/>
            <person name="Lv Y."/>
            <person name="Sun Y."/>
            <person name="Ma L."/>
            <person name="Shen B."/>
            <person name="Zhu C."/>
        </authorList>
    </citation>
    <scope>NUCLEOTIDE SEQUENCE [LARGE SCALE GENOMIC DNA]</scope>
</reference>
<dbReference type="EnsemblMetazoa" id="ASIC012897-RA">
    <property type="protein sequence ID" value="ASIC012897-PA"/>
    <property type="gene ID" value="ASIC012897"/>
</dbReference>
<evidence type="ECO:0000313" key="4">
    <source>
        <dbReference type="Proteomes" id="UP000030765"/>
    </source>
</evidence>
<keyword evidence="4" id="KW-1185">Reference proteome</keyword>